<evidence type="ECO:0000259" key="4">
    <source>
        <dbReference type="Pfam" id="PF17763"/>
    </source>
</evidence>
<evidence type="ECO:0000313" key="6">
    <source>
        <dbReference type="Proteomes" id="UP000612585"/>
    </source>
</evidence>
<evidence type="ECO:0000256" key="1">
    <source>
        <dbReference type="ARBA" id="ARBA00010518"/>
    </source>
</evidence>
<dbReference type="InterPro" id="IPR027473">
    <property type="entry name" value="L-asparaginase_C"/>
</dbReference>
<dbReference type="Pfam" id="PF17763">
    <property type="entry name" value="Asparaginase_C"/>
    <property type="match status" value="1"/>
</dbReference>
<dbReference type="PIRSF" id="PIRSF001220">
    <property type="entry name" value="L-ASNase_gatD"/>
    <property type="match status" value="1"/>
</dbReference>
<dbReference type="PROSITE" id="PS51732">
    <property type="entry name" value="ASN_GLN_ASE_3"/>
    <property type="match status" value="1"/>
</dbReference>
<dbReference type="InterPro" id="IPR006034">
    <property type="entry name" value="Asparaginase/glutaminase-like"/>
</dbReference>
<organism evidence="5 6">
    <name type="scientific">Virgisporangium aurantiacum</name>
    <dbReference type="NCBI Taxonomy" id="175570"/>
    <lineage>
        <taxon>Bacteria</taxon>
        <taxon>Bacillati</taxon>
        <taxon>Actinomycetota</taxon>
        <taxon>Actinomycetes</taxon>
        <taxon>Micromonosporales</taxon>
        <taxon>Micromonosporaceae</taxon>
        <taxon>Virgisporangium</taxon>
    </lineage>
</organism>
<keyword evidence="2" id="KW-0378">Hydrolase</keyword>
<dbReference type="CDD" id="cd08964">
    <property type="entry name" value="L-asparaginase_II"/>
    <property type="match status" value="1"/>
</dbReference>
<dbReference type="PRINTS" id="PR00139">
    <property type="entry name" value="ASNGLNASE"/>
</dbReference>
<comment type="similarity">
    <text evidence="1">Belongs to the asparaginase 1 family.</text>
</comment>
<dbReference type="EMBL" id="BOPG01000012">
    <property type="protein sequence ID" value="GIJ54965.1"/>
    <property type="molecule type" value="Genomic_DNA"/>
</dbReference>
<dbReference type="GO" id="GO:0006528">
    <property type="term" value="P:asparagine metabolic process"/>
    <property type="evidence" value="ECO:0007669"/>
    <property type="project" value="InterPro"/>
</dbReference>
<dbReference type="InterPro" id="IPR040919">
    <property type="entry name" value="Asparaginase_C"/>
</dbReference>
<dbReference type="InterPro" id="IPR027474">
    <property type="entry name" value="L-asparaginase_N"/>
</dbReference>
<dbReference type="Gene3D" id="3.40.50.1170">
    <property type="entry name" value="L-asparaginase, N-terminal domain"/>
    <property type="match status" value="1"/>
</dbReference>
<dbReference type="Gene3D" id="3.40.50.40">
    <property type="match status" value="1"/>
</dbReference>
<dbReference type="InterPro" id="IPR036152">
    <property type="entry name" value="Asp/glu_Ase-like_sf"/>
</dbReference>
<comment type="caution">
    <text evidence="5">The sequence shown here is derived from an EMBL/GenBank/DDBJ whole genome shotgun (WGS) entry which is preliminary data.</text>
</comment>
<dbReference type="SUPFAM" id="SSF53774">
    <property type="entry name" value="Glutaminase/Asparaginase"/>
    <property type="match status" value="1"/>
</dbReference>
<dbReference type="PANTHER" id="PTHR11707">
    <property type="entry name" value="L-ASPARAGINASE"/>
    <property type="match status" value="1"/>
</dbReference>
<dbReference type="SMART" id="SM00870">
    <property type="entry name" value="Asparaginase"/>
    <property type="match status" value="1"/>
</dbReference>
<reference evidence="5" key="1">
    <citation type="submission" date="2021-01" db="EMBL/GenBank/DDBJ databases">
        <title>Whole genome shotgun sequence of Virgisporangium aurantiacum NBRC 16421.</title>
        <authorList>
            <person name="Komaki H."/>
            <person name="Tamura T."/>
        </authorList>
    </citation>
    <scope>NUCLEOTIDE SEQUENCE</scope>
    <source>
        <strain evidence="5">NBRC 16421</strain>
    </source>
</reference>
<keyword evidence="6" id="KW-1185">Reference proteome</keyword>
<evidence type="ECO:0000256" key="2">
    <source>
        <dbReference type="ARBA" id="ARBA00022801"/>
    </source>
</evidence>
<sequence>MPRVLLIATGDVIAYGRSGLRSAAELLADLPPGKGTVEPMDVLTEPAWDMTSSTMLMLARTVRTAVLDDGYDGVVVTHGLDTIEETAFLTDLLVGPAAARAGIVFTGAARRPDELGADGPRNLAAALVAARDPALRLAGAVVCVDDDLHAARWVTQVDATAVAGFSSAPYPPVGRVVGGGAGAGVEPLGAPPPRPPRAAGEPATDVALIRTYPGMEASVLTAVVDGGAAGVVIEGTGNGNVPTSLLAAISDLTDWGIPVVVASRCRAGVTTDPPESHFLAATVGAIGARGLAASKARLALMVALGSGSPAGVRRWFEAL</sequence>
<dbReference type="GO" id="GO:0004067">
    <property type="term" value="F:asparaginase activity"/>
    <property type="evidence" value="ECO:0007669"/>
    <property type="project" value="UniProtKB-UniRule"/>
</dbReference>
<protein>
    <submittedName>
        <fullName evidence="5">L-asparaginase</fullName>
    </submittedName>
</protein>
<dbReference type="PANTHER" id="PTHR11707:SF28">
    <property type="entry name" value="60 KDA LYSOPHOSPHOLIPASE"/>
    <property type="match status" value="1"/>
</dbReference>
<accession>A0A8J3Z4T8</accession>
<dbReference type="InterPro" id="IPR037152">
    <property type="entry name" value="L-asparaginase_N_sf"/>
</dbReference>
<dbReference type="PIRSF" id="PIRSF500176">
    <property type="entry name" value="L_ASNase"/>
    <property type="match status" value="1"/>
</dbReference>
<proteinExistence type="inferred from homology"/>
<name>A0A8J3Z4T8_9ACTN</name>
<dbReference type="AlphaFoldDB" id="A0A8J3Z4T8"/>
<evidence type="ECO:0000313" key="5">
    <source>
        <dbReference type="EMBL" id="GIJ54965.1"/>
    </source>
</evidence>
<feature type="domain" description="Asparaginase/glutaminase C-terminal" evidence="4">
    <location>
        <begin position="205"/>
        <end position="316"/>
    </location>
</feature>
<dbReference type="Proteomes" id="UP000612585">
    <property type="component" value="Unassembled WGS sequence"/>
</dbReference>
<dbReference type="InterPro" id="IPR004550">
    <property type="entry name" value="AsnASE_II"/>
</dbReference>
<dbReference type="RefSeq" id="WP_203990895.1">
    <property type="nucleotide sequence ID" value="NZ_BOPG01000012.1"/>
</dbReference>
<feature type="domain" description="L-asparaginase N-terminal" evidence="3">
    <location>
        <begin position="3"/>
        <end position="179"/>
    </location>
</feature>
<dbReference type="Pfam" id="PF00710">
    <property type="entry name" value="Asparaginase"/>
    <property type="match status" value="1"/>
</dbReference>
<evidence type="ECO:0000259" key="3">
    <source>
        <dbReference type="Pfam" id="PF00710"/>
    </source>
</evidence>
<gene>
    <name evidence="5" type="primary">ansA</name>
    <name evidence="5" type="ORF">Vau01_024810</name>
</gene>